<organism evidence="2 3">
    <name type="scientific">Syncephalastrum racemosum</name>
    <name type="common">Filamentous fungus</name>
    <dbReference type="NCBI Taxonomy" id="13706"/>
    <lineage>
        <taxon>Eukaryota</taxon>
        <taxon>Fungi</taxon>
        <taxon>Fungi incertae sedis</taxon>
        <taxon>Mucoromycota</taxon>
        <taxon>Mucoromycotina</taxon>
        <taxon>Mucoromycetes</taxon>
        <taxon>Mucorales</taxon>
        <taxon>Syncephalastraceae</taxon>
        <taxon>Syncephalastrum</taxon>
    </lineage>
</organism>
<dbReference type="GO" id="GO:0000307">
    <property type="term" value="C:cyclin-dependent protein kinase holoenzyme complex"/>
    <property type="evidence" value="ECO:0007669"/>
    <property type="project" value="TreeGrafter"/>
</dbReference>
<accession>A0A1X2H309</accession>
<evidence type="ECO:0000313" key="3">
    <source>
        <dbReference type="Proteomes" id="UP000242180"/>
    </source>
</evidence>
<dbReference type="EMBL" id="MCGN01000010">
    <property type="protein sequence ID" value="ORY92200.1"/>
    <property type="molecule type" value="Genomic_DNA"/>
</dbReference>
<dbReference type="InterPro" id="IPR036915">
    <property type="entry name" value="Cyclin-like_sf"/>
</dbReference>
<dbReference type="PANTHER" id="PTHR15615:SF27">
    <property type="entry name" value="PHO85 CYCLIN CLG1"/>
    <property type="match status" value="1"/>
</dbReference>
<feature type="non-terminal residue" evidence="2">
    <location>
        <position position="151"/>
    </location>
</feature>
<dbReference type="AlphaFoldDB" id="A0A1X2H309"/>
<dbReference type="OMA" id="APQSERW"/>
<comment type="caution">
    <text evidence="2">The sequence shown here is derived from an EMBL/GenBank/DDBJ whole genome shotgun (WGS) entry which is preliminary data.</text>
</comment>
<keyword evidence="1" id="KW-0812">Transmembrane</keyword>
<sequence>QHLPFLDCRNAVQLGDFAARVVLSLFWVPDPAQSLIDAEKAKMSFISYSIHLIATMQLSSSCVLVALFYLRRLHAVRRHAPQSERWLFSTALVVATKYLEDSPYMCKTWADVLGLPNYIVTIRELDFLRALDYSLHINLHSFYGWAWQCQE</sequence>
<evidence type="ECO:0000313" key="2">
    <source>
        <dbReference type="EMBL" id="ORY92200.1"/>
    </source>
</evidence>
<name>A0A1X2H309_SYNRA</name>
<dbReference type="OrthoDB" id="244495at2759"/>
<evidence type="ECO:0000256" key="1">
    <source>
        <dbReference type="SAM" id="Phobius"/>
    </source>
</evidence>
<reference evidence="2 3" key="1">
    <citation type="submission" date="2016-07" db="EMBL/GenBank/DDBJ databases">
        <title>Pervasive Adenine N6-methylation of Active Genes in Fungi.</title>
        <authorList>
            <consortium name="DOE Joint Genome Institute"/>
            <person name="Mondo S.J."/>
            <person name="Dannebaum R.O."/>
            <person name="Kuo R.C."/>
            <person name="Labutti K."/>
            <person name="Haridas S."/>
            <person name="Kuo A."/>
            <person name="Salamov A."/>
            <person name="Ahrendt S.R."/>
            <person name="Lipzen A."/>
            <person name="Sullivan W."/>
            <person name="Andreopoulos W.B."/>
            <person name="Clum A."/>
            <person name="Lindquist E."/>
            <person name="Daum C."/>
            <person name="Ramamoorthy G.K."/>
            <person name="Gryganskyi A."/>
            <person name="Culley D."/>
            <person name="Magnuson J.K."/>
            <person name="James T.Y."/>
            <person name="O'Malley M.A."/>
            <person name="Stajich J.E."/>
            <person name="Spatafora J.W."/>
            <person name="Visel A."/>
            <person name="Grigoriev I.V."/>
        </authorList>
    </citation>
    <scope>NUCLEOTIDE SEQUENCE [LARGE SCALE GENOMIC DNA]</scope>
    <source>
        <strain evidence="2 3">NRRL 2496</strain>
    </source>
</reference>
<keyword evidence="1" id="KW-1133">Transmembrane helix</keyword>
<dbReference type="GO" id="GO:0005634">
    <property type="term" value="C:nucleus"/>
    <property type="evidence" value="ECO:0007669"/>
    <property type="project" value="TreeGrafter"/>
</dbReference>
<dbReference type="PANTHER" id="PTHR15615">
    <property type="match status" value="1"/>
</dbReference>
<gene>
    <name evidence="2" type="ORF">BCR43DRAFT_416533</name>
</gene>
<dbReference type="InterPro" id="IPR013922">
    <property type="entry name" value="Cyclin_PHO80-like"/>
</dbReference>
<feature type="non-terminal residue" evidence="2">
    <location>
        <position position="1"/>
    </location>
</feature>
<feature type="transmembrane region" description="Helical" evidence="1">
    <location>
        <begin position="45"/>
        <end position="70"/>
    </location>
</feature>
<dbReference type="InParanoid" id="A0A1X2H309"/>
<proteinExistence type="predicted"/>
<protein>
    <submittedName>
        <fullName evidence="2">Uncharacterized protein</fullName>
    </submittedName>
</protein>
<keyword evidence="3" id="KW-1185">Reference proteome</keyword>
<dbReference type="SUPFAM" id="SSF47954">
    <property type="entry name" value="Cyclin-like"/>
    <property type="match status" value="1"/>
</dbReference>
<dbReference type="Pfam" id="PF08613">
    <property type="entry name" value="Cyclin"/>
    <property type="match status" value="1"/>
</dbReference>
<dbReference type="GO" id="GO:0016538">
    <property type="term" value="F:cyclin-dependent protein serine/threonine kinase regulator activity"/>
    <property type="evidence" value="ECO:0007669"/>
    <property type="project" value="TreeGrafter"/>
</dbReference>
<dbReference type="GO" id="GO:0019901">
    <property type="term" value="F:protein kinase binding"/>
    <property type="evidence" value="ECO:0007669"/>
    <property type="project" value="InterPro"/>
</dbReference>
<dbReference type="CDD" id="cd20557">
    <property type="entry name" value="CYCLIN_ScPCL1-like"/>
    <property type="match status" value="1"/>
</dbReference>
<dbReference type="Gene3D" id="1.10.472.10">
    <property type="entry name" value="Cyclin-like"/>
    <property type="match status" value="1"/>
</dbReference>
<dbReference type="Proteomes" id="UP000242180">
    <property type="component" value="Unassembled WGS sequence"/>
</dbReference>
<keyword evidence="1" id="KW-0472">Membrane</keyword>